<comment type="caution">
    <text evidence="1">The sequence shown here is derived from an EMBL/GenBank/DDBJ whole genome shotgun (WGS) entry which is preliminary data.</text>
</comment>
<reference evidence="1" key="1">
    <citation type="submission" date="2022-04" db="EMBL/GenBank/DDBJ databases">
        <title>A functionally conserved STORR gene fusion in Papaver species that diverged 16.8 million years ago.</title>
        <authorList>
            <person name="Catania T."/>
        </authorList>
    </citation>
    <scope>NUCLEOTIDE SEQUENCE</scope>
    <source>
        <strain evidence="1">S-188037</strain>
    </source>
</reference>
<dbReference type="Proteomes" id="UP001202328">
    <property type="component" value="Unassembled WGS sequence"/>
</dbReference>
<organism evidence="1 2">
    <name type="scientific">Papaver atlanticum</name>
    <dbReference type="NCBI Taxonomy" id="357466"/>
    <lineage>
        <taxon>Eukaryota</taxon>
        <taxon>Viridiplantae</taxon>
        <taxon>Streptophyta</taxon>
        <taxon>Embryophyta</taxon>
        <taxon>Tracheophyta</taxon>
        <taxon>Spermatophyta</taxon>
        <taxon>Magnoliopsida</taxon>
        <taxon>Ranunculales</taxon>
        <taxon>Papaveraceae</taxon>
        <taxon>Papaveroideae</taxon>
        <taxon>Papaver</taxon>
    </lineage>
</organism>
<protein>
    <submittedName>
        <fullName evidence="1">Uncharacterized protein</fullName>
    </submittedName>
</protein>
<evidence type="ECO:0000313" key="2">
    <source>
        <dbReference type="Proteomes" id="UP001202328"/>
    </source>
</evidence>
<sequence length="125" mass="14466">MIPLLKQPTEEKIEKIINLNLSLLRADFQIPIRISISLEVRSLRVKGVKTGRNQWRKKQSIVLTKTISEEKELLGGFFGFQARFRDEVPVHLESLDMFTKEEMEALSLRISSKPIILSLDTELKM</sequence>
<dbReference type="EMBL" id="JAJJMB010017633">
    <property type="protein sequence ID" value="KAI3836835.1"/>
    <property type="molecule type" value="Genomic_DNA"/>
</dbReference>
<evidence type="ECO:0000313" key="1">
    <source>
        <dbReference type="EMBL" id="KAI3836835.1"/>
    </source>
</evidence>
<gene>
    <name evidence="1" type="ORF">MKW98_005168</name>
</gene>
<accession>A0AAD4RXC4</accession>
<keyword evidence="2" id="KW-1185">Reference proteome</keyword>
<proteinExistence type="predicted"/>
<name>A0AAD4RXC4_9MAGN</name>
<dbReference type="AlphaFoldDB" id="A0AAD4RXC4"/>